<proteinExistence type="predicted"/>
<gene>
    <name evidence="1" type="ORF">DSO57_1035080</name>
</gene>
<keyword evidence="2" id="KW-1185">Reference proteome</keyword>
<evidence type="ECO:0000313" key="2">
    <source>
        <dbReference type="Proteomes" id="UP001165960"/>
    </source>
</evidence>
<name>A0ACC2TAP0_9FUNG</name>
<accession>A0ACC2TAP0</accession>
<sequence length="869" mass="98471">MNSKELLQAANALDSLYSHSSIFSILQLPFSHSESESTKDPDFSLLHIESELFKNSYSSFMDFQNKLTFMIGRWIAKPLQETEVGLFRVDKIKEHQREILKKANILICQSFERNLHGLKIHELQKPFSEFTWSKKSLRWVLKIQLVHNSYSFTPRDTILYEGLHAPLYSAAKALCPGVNSTAIIPLTHARLAFRVYIMKNRGVLDDCIISEAGLIYTLVKHKEDSYIVVLRPVSRRQDFIENDFEGDCRSPKSWVWTLLVGVLHLENPKALRKFNRSLFSLTPELIKKPNKTQKENLTVFLNYLSNHFMNAFNQTTANIISRFTHAPLVLADEEPDDWSRVSTVLTFDSAVPLTSLPPSCIVFFDEASTSNPVLPSSTRGSSSTESLYATPSEQDTRALISISSPTPIPQKREPIAQAPQEPPPVNNVSPPYSVESPSDEDIPKVKIDRVSWFKAKASTLFPILVNALKTPQYPTREYLRPNSLNETKSVIATAASVPSQRIFSEYVIMRALLADSRSLDSETIENLTNMGTPIMDGHFKVIFAHPNPKLRDICVVSLFKCIEPSNLPARLNELALLVKFKGIKGFSQINSIVLDSQRQIIGFVLKRHAATFKEVLHRGNLAPQIKLGLTYRLARVLRDLHNRNVAHRDLSEVNLMVDINLFEEIKGSITTFNRPRKSQKTSETSKAIKLEGNLEDLISEDPIIIDFGKSALLSSQYTRVFKDVTGSLPPYVSAPEYLPKLRLDVPDEGFRLYRSIVTLPGPKRASPEECIFDGLKEDVYGFGIIMFRIITGTMPWGSIQESCIGRLREIVSNESEQKRFLLQDLPHSPFWRKLLLKTLHPDPDIRWSMAKVVAYFEAYPNALLAELNS</sequence>
<organism evidence="1 2">
    <name type="scientific">Entomophthora muscae</name>
    <dbReference type="NCBI Taxonomy" id="34485"/>
    <lineage>
        <taxon>Eukaryota</taxon>
        <taxon>Fungi</taxon>
        <taxon>Fungi incertae sedis</taxon>
        <taxon>Zoopagomycota</taxon>
        <taxon>Entomophthoromycotina</taxon>
        <taxon>Entomophthoromycetes</taxon>
        <taxon>Entomophthorales</taxon>
        <taxon>Entomophthoraceae</taxon>
        <taxon>Entomophthora</taxon>
    </lineage>
</organism>
<evidence type="ECO:0000313" key="1">
    <source>
        <dbReference type="EMBL" id="KAJ9071639.1"/>
    </source>
</evidence>
<protein>
    <submittedName>
        <fullName evidence="1">Uncharacterized protein</fullName>
    </submittedName>
</protein>
<dbReference type="Proteomes" id="UP001165960">
    <property type="component" value="Unassembled WGS sequence"/>
</dbReference>
<reference evidence="1" key="1">
    <citation type="submission" date="2022-04" db="EMBL/GenBank/DDBJ databases">
        <title>Genome of the entomopathogenic fungus Entomophthora muscae.</title>
        <authorList>
            <person name="Elya C."/>
            <person name="Lovett B.R."/>
            <person name="Lee E."/>
            <person name="Macias A.M."/>
            <person name="Hajek A.E."/>
            <person name="De Bivort B.L."/>
            <person name="Kasson M.T."/>
            <person name="De Fine Licht H.H."/>
            <person name="Stajich J.E."/>
        </authorList>
    </citation>
    <scope>NUCLEOTIDE SEQUENCE</scope>
    <source>
        <strain evidence="1">Berkeley</strain>
    </source>
</reference>
<comment type="caution">
    <text evidence="1">The sequence shown here is derived from an EMBL/GenBank/DDBJ whole genome shotgun (WGS) entry which is preliminary data.</text>
</comment>
<dbReference type="EMBL" id="QTSX02003143">
    <property type="protein sequence ID" value="KAJ9071639.1"/>
    <property type="molecule type" value="Genomic_DNA"/>
</dbReference>